<name>A0A1G6PS47_9BACI</name>
<keyword evidence="2" id="KW-1185">Reference proteome</keyword>
<dbReference type="Proteomes" id="UP000198666">
    <property type="component" value="Unassembled WGS sequence"/>
</dbReference>
<proteinExistence type="predicted"/>
<protein>
    <submittedName>
        <fullName evidence="1">Uncharacterized protein</fullName>
    </submittedName>
</protein>
<evidence type="ECO:0000313" key="2">
    <source>
        <dbReference type="Proteomes" id="UP000198666"/>
    </source>
</evidence>
<dbReference type="EMBL" id="FMZB01000004">
    <property type="protein sequence ID" value="SDC82848.1"/>
    <property type="molecule type" value="Genomic_DNA"/>
</dbReference>
<dbReference type="AlphaFoldDB" id="A0A1G6PS47"/>
<evidence type="ECO:0000313" key="1">
    <source>
        <dbReference type="EMBL" id="SDC82848.1"/>
    </source>
</evidence>
<reference evidence="2" key="1">
    <citation type="submission" date="2016-10" db="EMBL/GenBank/DDBJ databases">
        <authorList>
            <person name="Varghese N."/>
            <person name="Submissions S."/>
        </authorList>
    </citation>
    <scope>NUCLEOTIDE SEQUENCE [LARGE SCALE GENOMIC DNA]</scope>
    <source>
        <strain evidence="2">DSM 21620</strain>
    </source>
</reference>
<accession>A0A1G6PS47</accession>
<sequence length="46" mass="5449">MDYQLDKAIKYIDKTLAEGQFDPLMRLEMLEMKSMLERVANQEKSP</sequence>
<gene>
    <name evidence="1" type="ORF">SAMN05421663_104240</name>
</gene>
<dbReference type="STRING" id="361279.SAMN05421663_104240"/>
<organism evidence="1 2">
    <name type="scientific">Terribacillus halophilus</name>
    <dbReference type="NCBI Taxonomy" id="361279"/>
    <lineage>
        <taxon>Bacteria</taxon>
        <taxon>Bacillati</taxon>
        <taxon>Bacillota</taxon>
        <taxon>Bacilli</taxon>
        <taxon>Bacillales</taxon>
        <taxon>Bacillaceae</taxon>
        <taxon>Terribacillus</taxon>
    </lineage>
</organism>
<dbReference type="RefSeq" id="WP_170829635.1">
    <property type="nucleotide sequence ID" value="NZ_FMZB01000004.1"/>
</dbReference>